<sequence>MLTPVVLATFMHARKTNSQAPFDPLHVKQRTSSRRAQSVQTRALDCDPNPVQEGFHAIVSPQVKFLFSQYTSHYITTFFSYQNMVHVVAVADGQGDVGRTIVEVLSQNQENRVLVLSRKKLANGSAIYVDYTNVSHIRDVLEKYNVEVVISCLNLINPEASQAELASGPLRPLRANKAAAIPGFGEDKVAFTYSFDVARFVDALVNTDKKWPKHSVTIGEKITANELLPLLKLQELYVGERFSVVHDDVSKLKRLQVTELPSHVEAYKSFPKPMLQTLFAAIGLWIIEGHFDLLYQGSLNQMFPHIELTSVKDLIDQAWKA</sequence>
<dbReference type="GO" id="GO:0016491">
    <property type="term" value="F:oxidoreductase activity"/>
    <property type="evidence" value="ECO:0007669"/>
    <property type="project" value="UniProtKB-KW"/>
</dbReference>
<dbReference type="PANTHER" id="PTHR47706">
    <property type="entry name" value="NMRA-LIKE FAMILY PROTEIN"/>
    <property type="match status" value="1"/>
</dbReference>
<evidence type="ECO:0008006" key="6">
    <source>
        <dbReference type="Google" id="ProtNLM"/>
    </source>
</evidence>
<evidence type="ECO:0000313" key="5">
    <source>
        <dbReference type="Proteomes" id="UP000546213"/>
    </source>
</evidence>
<comment type="similarity">
    <text evidence="1">Belongs to the NmrA-type oxidoreductase family. Isoflavone reductase subfamily.</text>
</comment>
<keyword evidence="5" id="KW-1185">Reference proteome</keyword>
<organism evidence="4 5">
    <name type="scientific">Fusarium pseudocircinatum</name>
    <dbReference type="NCBI Taxonomy" id="56676"/>
    <lineage>
        <taxon>Eukaryota</taxon>
        <taxon>Fungi</taxon>
        <taxon>Dikarya</taxon>
        <taxon>Ascomycota</taxon>
        <taxon>Pezizomycotina</taxon>
        <taxon>Sordariomycetes</taxon>
        <taxon>Hypocreomycetidae</taxon>
        <taxon>Hypocreales</taxon>
        <taxon>Nectriaceae</taxon>
        <taxon>Fusarium</taxon>
        <taxon>Fusarium fujikuroi species complex</taxon>
    </lineage>
</organism>
<evidence type="ECO:0000256" key="2">
    <source>
        <dbReference type="ARBA" id="ARBA00022857"/>
    </source>
</evidence>
<keyword evidence="3" id="KW-0560">Oxidoreductase</keyword>
<dbReference type="Proteomes" id="UP000546213">
    <property type="component" value="Unassembled WGS sequence"/>
</dbReference>
<reference evidence="4 5" key="1">
    <citation type="submission" date="2020-05" db="EMBL/GenBank/DDBJ databases">
        <title>Identification and distribution of gene clusters putatively required for synthesis of sphingolipid metabolism inhibitors in phylogenetically diverse species of the filamentous fungus Fusarium.</title>
        <authorList>
            <person name="Kim H.-S."/>
            <person name="Busman M."/>
            <person name="Brown D.W."/>
            <person name="Divon H."/>
            <person name="Uhlig S."/>
            <person name="Proctor R.H."/>
        </authorList>
    </citation>
    <scope>NUCLEOTIDE SEQUENCE [LARGE SCALE GENOMIC DNA]</scope>
    <source>
        <strain evidence="4 5">NRRL 36939</strain>
    </source>
</reference>
<dbReference type="InterPro" id="IPR036291">
    <property type="entry name" value="NAD(P)-bd_dom_sf"/>
</dbReference>
<evidence type="ECO:0000256" key="3">
    <source>
        <dbReference type="ARBA" id="ARBA00023002"/>
    </source>
</evidence>
<accession>A0A8H5PWJ3</accession>
<dbReference type="OrthoDB" id="10000533at2759"/>
<dbReference type="InterPro" id="IPR051609">
    <property type="entry name" value="NmrA/Isoflavone_reductase-like"/>
</dbReference>
<comment type="caution">
    <text evidence="4">The sequence shown here is derived from an EMBL/GenBank/DDBJ whole genome shotgun (WGS) entry which is preliminary data.</text>
</comment>
<name>A0A8H5PWJ3_9HYPO</name>
<protein>
    <recommendedName>
        <fullName evidence="6">NmrA-like domain-containing protein</fullName>
    </recommendedName>
</protein>
<gene>
    <name evidence="4" type="ORF">FPCIR_878</name>
</gene>
<dbReference type="PANTHER" id="PTHR47706:SF4">
    <property type="entry name" value="NMRA-LIKE DOMAIN-CONTAINING PROTEIN"/>
    <property type="match status" value="1"/>
</dbReference>
<dbReference type="EMBL" id="JAAOAS010000017">
    <property type="protein sequence ID" value="KAF5604332.1"/>
    <property type="molecule type" value="Genomic_DNA"/>
</dbReference>
<dbReference type="Gene3D" id="3.40.50.720">
    <property type="entry name" value="NAD(P)-binding Rossmann-like Domain"/>
    <property type="match status" value="1"/>
</dbReference>
<dbReference type="SUPFAM" id="SSF51735">
    <property type="entry name" value="NAD(P)-binding Rossmann-fold domains"/>
    <property type="match status" value="1"/>
</dbReference>
<proteinExistence type="inferred from homology"/>
<evidence type="ECO:0000256" key="1">
    <source>
        <dbReference type="ARBA" id="ARBA00005725"/>
    </source>
</evidence>
<dbReference type="AlphaFoldDB" id="A0A8H5PWJ3"/>
<evidence type="ECO:0000313" key="4">
    <source>
        <dbReference type="EMBL" id="KAF5604332.1"/>
    </source>
</evidence>
<keyword evidence="2" id="KW-0521">NADP</keyword>